<dbReference type="InterPro" id="IPR048680">
    <property type="entry name" value="COG4_N"/>
</dbReference>
<evidence type="ECO:0000256" key="7">
    <source>
        <dbReference type="ARBA" id="ARBA00022927"/>
    </source>
</evidence>
<evidence type="ECO:0000256" key="10">
    <source>
        <dbReference type="ARBA" id="ARBA00031340"/>
    </source>
</evidence>
<reference evidence="13" key="2">
    <citation type="submission" date="2025-09" db="UniProtKB">
        <authorList>
            <consortium name="Ensembl"/>
        </authorList>
    </citation>
    <scope>IDENTIFICATION</scope>
</reference>
<keyword evidence="8" id="KW-0333">Golgi apparatus</keyword>
<dbReference type="InterPro" id="IPR013167">
    <property type="entry name" value="COG4_M"/>
</dbReference>
<dbReference type="FunFam" id="1.20.58.1970:FF:000001">
    <property type="entry name" value="Conserved oligomeric Golgi complex subunit 4"/>
    <property type="match status" value="1"/>
</dbReference>
<dbReference type="GO" id="GO:0007030">
    <property type="term" value="P:Golgi organization"/>
    <property type="evidence" value="ECO:0007669"/>
    <property type="project" value="TreeGrafter"/>
</dbReference>
<evidence type="ECO:0000256" key="5">
    <source>
        <dbReference type="ARBA" id="ARBA00022448"/>
    </source>
</evidence>
<evidence type="ECO:0000256" key="6">
    <source>
        <dbReference type="ARBA" id="ARBA00022490"/>
    </source>
</evidence>
<dbReference type="GO" id="GO:0000139">
    <property type="term" value="C:Golgi membrane"/>
    <property type="evidence" value="ECO:0007669"/>
    <property type="project" value="UniProtKB-SubCell"/>
</dbReference>
<evidence type="ECO:0000256" key="1">
    <source>
        <dbReference type="ARBA" id="ARBA00004255"/>
    </source>
</evidence>
<keyword evidence="11" id="KW-0175">Coiled coil</keyword>
<dbReference type="InterPro" id="IPR048684">
    <property type="entry name" value="COG4_C"/>
</dbReference>
<evidence type="ECO:0000313" key="13">
    <source>
        <dbReference type="Ensembl" id="ENSMAMP00000031056.2"/>
    </source>
</evidence>
<dbReference type="Proteomes" id="UP000261640">
    <property type="component" value="Unplaced"/>
</dbReference>
<evidence type="ECO:0000256" key="11">
    <source>
        <dbReference type="SAM" id="Coils"/>
    </source>
</evidence>
<dbReference type="Pfam" id="PF20662">
    <property type="entry name" value="COG4_C"/>
    <property type="match status" value="1"/>
</dbReference>
<keyword evidence="7" id="KW-0653">Protein transport</keyword>
<dbReference type="AlphaFoldDB" id="A0A3Q3N6H4"/>
<proteinExistence type="inferred from homology"/>
<dbReference type="Pfam" id="PF08318">
    <property type="entry name" value="COG4_m"/>
    <property type="match status" value="1"/>
</dbReference>
<dbReference type="SMART" id="SM00762">
    <property type="entry name" value="Cog4"/>
    <property type="match status" value="1"/>
</dbReference>
<accession>A0A3Q3N6H4</accession>
<keyword evidence="6" id="KW-0963">Cytoplasm</keyword>
<keyword evidence="5" id="KW-0813">Transport</keyword>
<evidence type="ECO:0000256" key="2">
    <source>
        <dbReference type="ARBA" id="ARBA00004514"/>
    </source>
</evidence>
<organism evidence="13 14">
    <name type="scientific">Mastacembelus armatus</name>
    <name type="common">zig-zag eel</name>
    <dbReference type="NCBI Taxonomy" id="205130"/>
    <lineage>
        <taxon>Eukaryota</taxon>
        <taxon>Metazoa</taxon>
        <taxon>Chordata</taxon>
        <taxon>Craniata</taxon>
        <taxon>Vertebrata</taxon>
        <taxon>Euteleostomi</taxon>
        <taxon>Actinopterygii</taxon>
        <taxon>Neopterygii</taxon>
        <taxon>Teleostei</taxon>
        <taxon>Neoteleostei</taxon>
        <taxon>Acanthomorphata</taxon>
        <taxon>Anabantaria</taxon>
        <taxon>Synbranchiformes</taxon>
        <taxon>Mastacembelidae</taxon>
        <taxon>Mastacembelus</taxon>
    </lineage>
</organism>
<feature type="domain" description="COG4 transport protein middle alpha-helical bundle" evidence="12">
    <location>
        <begin position="180"/>
        <end position="466"/>
    </location>
</feature>
<evidence type="ECO:0000256" key="3">
    <source>
        <dbReference type="ARBA" id="ARBA00009215"/>
    </source>
</evidence>
<name>A0A3Q3N6H4_9TELE</name>
<dbReference type="Gene3D" id="1.10.287.1060">
    <property type="entry name" value="ESAT-6-like"/>
    <property type="match status" value="1"/>
</dbReference>
<evidence type="ECO:0000256" key="8">
    <source>
        <dbReference type="ARBA" id="ARBA00023034"/>
    </source>
</evidence>
<evidence type="ECO:0000259" key="12">
    <source>
        <dbReference type="SMART" id="SM00762"/>
    </source>
</evidence>
<evidence type="ECO:0000256" key="4">
    <source>
        <dbReference type="ARBA" id="ARBA00020975"/>
    </source>
</evidence>
<dbReference type="GO" id="GO:0015031">
    <property type="term" value="P:protein transport"/>
    <property type="evidence" value="ECO:0007669"/>
    <property type="project" value="UniProtKB-KW"/>
</dbReference>
<comment type="subcellular location">
    <subcellularLocation>
        <location evidence="2">Cytoplasm</location>
        <location evidence="2">Cytosol</location>
    </subcellularLocation>
    <subcellularLocation>
        <location evidence="1">Golgi apparatus membrane</location>
        <topology evidence="1">Peripheral membrane protein</topology>
        <orientation evidence="1">Cytoplasmic side</orientation>
    </subcellularLocation>
</comment>
<feature type="coiled-coil region" evidence="11">
    <location>
        <begin position="31"/>
        <end position="58"/>
    </location>
</feature>
<reference evidence="13" key="1">
    <citation type="submission" date="2025-08" db="UniProtKB">
        <authorList>
            <consortium name="Ensembl"/>
        </authorList>
    </citation>
    <scope>IDENTIFICATION</scope>
</reference>
<dbReference type="GeneTree" id="ENSGT00940000154065"/>
<evidence type="ECO:0000256" key="9">
    <source>
        <dbReference type="ARBA" id="ARBA00023136"/>
    </source>
</evidence>
<protein>
    <recommendedName>
        <fullName evidence="4">Conserved oligomeric Golgi complex subunit 4</fullName>
    </recommendedName>
    <alternativeName>
        <fullName evidence="10">Component of oligomeric Golgi complex 4</fullName>
    </alternativeName>
</protein>
<dbReference type="Gene3D" id="1.20.58.1970">
    <property type="match status" value="1"/>
</dbReference>
<dbReference type="InterPro" id="IPR048682">
    <property type="entry name" value="COG4"/>
</dbReference>
<dbReference type="PANTHER" id="PTHR24016:SF0">
    <property type="entry name" value="CONSERVED OLIGOMERIC GOLGI COMPLEX SUBUNIT 4"/>
    <property type="match status" value="1"/>
</dbReference>
<dbReference type="GO" id="GO:0006890">
    <property type="term" value="P:retrograde vesicle-mediated transport, Golgi to endoplasmic reticulum"/>
    <property type="evidence" value="ECO:0007669"/>
    <property type="project" value="TreeGrafter"/>
</dbReference>
<evidence type="ECO:0000313" key="14">
    <source>
        <dbReference type="Proteomes" id="UP000261640"/>
    </source>
</evidence>
<keyword evidence="9" id="KW-0472">Membrane</keyword>
<dbReference type="Ensembl" id="ENSMAMT00000031865.2">
    <property type="protein sequence ID" value="ENSMAMP00000031056.2"/>
    <property type="gene ID" value="ENSMAMG00000020900.2"/>
</dbReference>
<dbReference type="FunFam" id="1.10.287.1060:FF:000002">
    <property type="entry name" value="Conserved oligomeric Golgi complex subunit 4"/>
    <property type="match status" value="1"/>
</dbReference>
<comment type="similarity">
    <text evidence="3">Belongs to the COG4 family.</text>
</comment>
<dbReference type="PANTHER" id="PTHR24016">
    <property type="entry name" value="CONSERVED OLIGOMERIC GOLGI COMPLEX SUBUNIT 4"/>
    <property type="match status" value="1"/>
</dbReference>
<dbReference type="GO" id="GO:0017119">
    <property type="term" value="C:Golgi transport complex"/>
    <property type="evidence" value="ECO:0007669"/>
    <property type="project" value="TreeGrafter"/>
</dbReference>
<dbReference type="Pfam" id="PF20663">
    <property type="entry name" value="COG4_N"/>
    <property type="match status" value="1"/>
</dbReference>
<keyword evidence="14" id="KW-1185">Reference proteome</keyword>
<dbReference type="GO" id="GO:0005829">
    <property type="term" value="C:cytosol"/>
    <property type="evidence" value="ECO:0007669"/>
    <property type="project" value="UniProtKB-SubCell"/>
</dbReference>
<sequence length="752" mass="84649">MADSGHLAAKRCDSGSVSSVSMETISALTELEDLERVYQQLCEEEKEVEAELDRLVGQEGTIHTKMLALQRMGPNLQLIGGDASQLSGMITFTCSLAENVSRKVRQLDLAKTRLYNVIQRADDILDLKFCTDGVQTALRNEDYEQAAAHIHRYLSLDQSVIELSRQGEESSAVDASLVMLQEAEQKLKVIVAEKLDEAVAAVDLAQVERFFKIFPLLGLHQQGLARFGHYLCSQLASKAAENLLLATGGDLSEKRAQLIFADTLTLLLEGIARVVETHQPIVETYYGPGHLYTLITHLQQECDRQAKKIVDKFSQQRGYRSKLDPVLAEVTLMNARAELYLRFLRRRIMADFEVGDIQSITQEHQQNVEKLLKHCLLSTMMQELIGYYIPMEEYYMRESVNKAVAMDTYEKGQLTSSMVDDCFYIVKKCISRALSSSSIDCLCAMINHANSVLDSDFREVLYNKLRQGFPATTLQDIQRGVSSAVSLMQSSLQQGKFNTLGIESTENAKAAFLVTLNNVEVCSENITTLKRNLENDCSKLFSQGGGSGEQAKIESCLSDLVNTSTKFKDLLQEGLTELNTTAIKPQVKPWISSFLSISHNIEEEEFNDYEANDPWVQQLIVNLEQLMAEFKTALSPVIYDTLTSLMTSLISIEMEKTVLKCSFSRLGGLQFDKELRSLVAYLTTVTTWTIRDKFARLTQMATILNLERVTEILDYWGPNSGPLTWRLTPAEVRQVLALRIDFRSEDIKRLRL</sequence>